<dbReference type="InterPro" id="IPR010708">
    <property type="entry name" value="5'(3')-deoxyribonucleotidase"/>
</dbReference>
<sequence length="187" mass="22690">MRDRDENLQLFIDLDGVVCNIDKAVASYVFKTTGIKHNWRLNFHWWWSNWLDRREAEELLLQENFFYNLEPMEEAIETINNLHKEGYEICFLTTPQFNQHCTFEKTQWLYKHFAWFDENKHLVLTGNKKLLDEENRLLLDDSPNNLKWDKGLNICFDHLYNRDFKGLRVDGWCDFYNLIKLMEKGSN</sequence>
<dbReference type="AlphaFoldDB" id="A0A942WW15"/>
<dbReference type="SUPFAM" id="SSF56784">
    <property type="entry name" value="HAD-like"/>
    <property type="match status" value="1"/>
</dbReference>
<dbReference type="PANTHER" id="PTHR16504">
    <property type="entry name" value="5'(3')-DEOXYRIBONUCLEOTIDASE"/>
    <property type="match status" value="1"/>
</dbReference>
<evidence type="ECO:0000256" key="1">
    <source>
        <dbReference type="ARBA" id="ARBA00009589"/>
    </source>
</evidence>
<gene>
    <name evidence="3" type="ORF">KHZ90_09650</name>
</gene>
<comment type="caution">
    <text evidence="3">The sequence shown here is derived from an EMBL/GenBank/DDBJ whole genome shotgun (WGS) entry which is preliminary data.</text>
</comment>
<dbReference type="Proteomes" id="UP000778864">
    <property type="component" value="Unassembled WGS sequence"/>
</dbReference>
<dbReference type="InterPro" id="IPR036412">
    <property type="entry name" value="HAD-like_sf"/>
</dbReference>
<dbReference type="GO" id="GO:0009223">
    <property type="term" value="P:pyrimidine deoxyribonucleotide catabolic process"/>
    <property type="evidence" value="ECO:0007669"/>
    <property type="project" value="TreeGrafter"/>
</dbReference>
<organism evidence="3 4">
    <name type="scientific">Veillonella parvula</name>
    <name type="common">Staphylococcus parvulus</name>
    <dbReference type="NCBI Taxonomy" id="29466"/>
    <lineage>
        <taxon>Bacteria</taxon>
        <taxon>Bacillati</taxon>
        <taxon>Bacillota</taxon>
        <taxon>Negativicutes</taxon>
        <taxon>Veillonellales</taxon>
        <taxon>Veillonellaceae</taxon>
        <taxon>Veillonella</taxon>
    </lineage>
</organism>
<evidence type="ECO:0000256" key="2">
    <source>
        <dbReference type="PIRSR" id="PIRSR610708-1"/>
    </source>
</evidence>
<dbReference type="InterPro" id="IPR023214">
    <property type="entry name" value="HAD_sf"/>
</dbReference>
<dbReference type="RefSeq" id="WP_278468457.1">
    <property type="nucleotide sequence ID" value="NZ_JAGZMU010000008.1"/>
</dbReference>
<accession>A0A942WW15</accession>
<protein>
    <submittedName>
        <fullName evidence="3">Uncharacterized protein</fullName>
    </submittedName>
</protein>
<dbReference type="EMBL" id="JAGZMU010000008">
    <property type="protein sequence ID" value="MBS4894019.1"/>
    <property type="molecule type" value="Genomic_DNA"/>
</dbReference>
<feature type="active site" description="Nucleophile" evidence="2">
    <location>
        <position position="13"/>
    </location>
</feature>
<evidence type="ECO:0000313" key="4">
    <source>
        <dbReference type="Proteomes" id="UP000778864"/>
    </source>
</evidence>
<comment type="similarity">
    <text evidence="1">Belongs to the 5'(3')-deoxyribonucleotidase family.</text>
</comment>
<dbReference type="Gene3D" id="3.40.50.1000">
    <property type="entry name" value="HAD superfamily/HAD-like"/>
    <property type="match status" value="1"/>
</dbReference>
<dbReference type="PANTHER" id="PTHR16504:SF4">
    <property type="entry name" value="5'(3')-DEOXYRIBONUCLEOTIDASE"/>
    <property type="match status" value="1"/>
</dbReference>
<dbReference type="Pfam" id="PF06941">
    <property type="entry name" value="NT5C"/>
    <property type="match status" value="1"/>
</dbReference>
<feature type="active site" description="Proton donor" evidence="2">
    <location>
        <position position="15"/>
    </location>
</feature>
<name>A0A942WW15_VEIPA</name>
<evidence type="ECO:0000313" key="3">
    <source>
        <dbReference type="EMBL" id="MBS4894019.1"/>
    </source>
</evidence>
<dbReference type="GO" id="GO:0008253">
    <property type="term" value="F:5'-nucleotidase activity"/>
    <property type="evidence" value="ECO:0007669"/>
    <property type="project" value="InterPro"/>
</dbReference>
<reference evidence="3" key="1">
    <citation type="submission" date="2021-02" db="EMBL/GenBank/DDBJ databases">
        <title>Infant gut strain persistence is associated with maternal origin, phylogeny, and functional potential including surface adhesion and iron acquisition.</title>
        <authorList>
            <person name="Lou Y.C."/>
        </authorList>
    </citation>
    <scope>NUCLEOTIDE SEQUENCE</scope>
    <source>
        <strain evidence="3">L3_108_031G1_dasL3_108_031G1_concoct_20</strain>
    </source>
</reference>
<proteinExistence type="inferred from homology"/>